<protein>
    <recommendedName>
        <fullName evidence="4">BFN domain-containing protein</fullName>
    </recommendedName>
</protein>
<dbReference type="Pfam" id="PF02151">
    <property type="entry name" value="UVR"/>
    <property type="match status" value="1"/>
</dbReference>
<name>A0A381PF62_9ZZZZ</name>
<dbReference type="InterPro" id="IPR003729">
    <property type="entry name" value="Bi_nuclease_dom"/>
</dbReference>
<reference evidence="3" key="1">
    <citation type="submission" date="2018-05" db="EMBL/GenBank/DDBJ databases">
        <authorList>
            <person name="Lanie J.A."/>
            <person name="Ng W.-L."/>
            <person name="Kazmierczak K.M."/>
            <person name="Andrzejewski T.M."/>
            <person name="Davidsen T.M."/>
            <person name="Wayne K.J."/>
            <person name="Tettelin H."/>
            <person name="Glass J.I."/>
            <person name="Rusch D."/>
            <person name="Podicherti R."/>
            <person name="Tsui H.-C.T."/>
            <person name="Winkler M.E."/>
        </authorList>
    </citation>
    <scope>NUCLEOTIDE SEQUENCE</scope>
</reference>
<evidence type="ECO:0008006" key="4">
    <source>
        <dbReference type="Google" id="ProtNLM"/>
    </source>
</evidence>
<dbReference type="InterPro" id="IPR036876">
    <property type="entry name" value="UVR_dom_sf"/>
</dbReference>
<dbReference type="GO" id="GO:0004518">
    <property type="term" value="F:nuclease activity"/>
    <property type="evidence" value="ECO:0007669"/>
    <property type="project" value="InterPro"/>
</dbReference>
<feature type="domain" description="BFN" evidence="2">
    <location>
        <begin position="1"/>
        <end position="134"/>
    </location>
</feature>
<dbReference type="Pfam" id="PF02577">
    <property type="entry name" value="BFN_dom"/>
    <property type="match status" value="1"/>
</dbReference>
<dbReference type="EMBL" id="UINC01000942">
    <property type="protein sequence ID" value="SUZ64769.1"/>
    <property type="molecule type" value="Genomic_DNA"/>
</dbReference>
<proteinExistence type="predicted"/>
<evidence type="ECO:0000313" key="3">
    <source>
        <dbReference type="EMBL" id="SUZ64769.1"/>
    </source>
</evidence>
<dbReference type="SUPFAM" id="SSF103256">
    <property type="entry name" value="Hypothetical protein TM0160"/>
    <property type="match status" value="1"/>
</dbReference>
<evidence type="ECO:0000259" key="1">
    <source>
        <dbReference type="PROSITE" id="PS50151"/>
    </source>
</evidence>
<dbReference type="Gene3D" id="4.10.860.10">
    <property type="entry name" value="UVR domain"/>
    <property type="match status" value="1"/>
</dbReference>
<dbReference type="PANTHER" id="PTHR15160:SF1">
    <property type="entry name" value="VON HIPPEL-LINDAU DISEASE TUMOR SUPPRESSOR"/>
    <property type="match status" value="1"/>
</dbReference>
<sequence length="190" mass="20972">MIPVEVTRISFYPPSKGYAVVLQEIGGGERKLPVIVGSFEAQAIALAMEKVDTPRPMTHDLLTTILEEMEVDVKAVVVTHLSDGTFFAGIRIDLDGDDETEVDSRPSDAIAVALRLGAPIFVDDSVMKEAGVEDEEQSSVSFEELVHSHDNNRRKILEEKLQEAVEDEEYEQAAKIRDQLMELEKGASSV</sequence>
<dbReference type="PANTHER" id="PTHR15160">
    <property type="entry name" value="VON HIPPEL-LINDAU PROTEIN"/>
    <property type="match status" value="1"/>
</dbReference>
<dbReference type="InterPro" id="IPR001943">
    <property type="entry name" value="UVR_dom"/>
</dbReference>
<organism evidence="3">
    <name type="scientific">marine metagenome</name>
    <dbReference type="NCBI Taxonomy" id="408172"/>
    <lineage>
        <taxon>unclassified sequences</taxon>
        <taxon>metagenomes</taxon>
        <taxon>ecological metagenomes</taxon>
    </lineage>
</organism>
<dbReference type="AlphaFoldDB" id="A0A381PF62"/>
<gene>
    <name evidence="3" type="ORF">METZ01_LOCUS17623</name>
</gene>
<dbReference type="PROSITE" id="PS50151">
    <property type="entry name" value="UVR"/>
    <property type="match status" value="1"/>
</dbReference>
<feature type="domain" description="UVR" evidence="1">
    <location>
        <begin position="151"/>
        <end position="186"/>
    </location>
</feature>
<dbReference type="Gene3D" id="3.10.690.10">
    <property type="entry name" value="Bifunctional nuclease domain"/>
    <property type="match status" value="1"/>
</dbReference>
<dbReference type="SUPFAM" id="SSF46600">
    <property type="entry name" value="C-terminal UvrC-binding domain of UvrB"/>
    <property type="match status" value="1"/>
</dbReference>
<dbReference type="InterPro" id="IPR036104">
    <property type="entry name" value="BFN_sf"/>
</dbReference>
<accession>A0A381PF62</accession>
<evidence type="ECO:0000259" key="2">
    <source>
        <dbReference type="PROSITE" id="PS51658"/>
    </source>
</evidence>
<dbReference type="PROSITE" id="PS51658">
    <property type="entry name" value="BFN"/>
    <property type="match status" value="1"/>
</dbReference>